<dbReference type="Proteomes" id="UP000037178">
    <property type="component" value="Unassembled WGS sequence"/>
</dbReference>
<keyword evidence="1" id="KW-0677">Repeat</keyword>
<dbReference type="PANTHER" id="PTHR24180:SF45">
    <property type="entry name" value="POLY [ADP-RIBOSE] POLYMERASE TANKYRASE"/>
    <property type="match status" value="1"/>
</dbReference>
<gene>
    <name evidence="4" type="ORF">AIOL_003110</name>
</gene>
<dbReference type="RefSeq" id="WP_049643780.1">
    <property type="nucleotide sequence ID" value="NZ_LFTY01000002.1"/>
</dbReference>
<keyword evidence="2 3" id="KW-0040">ANK repeat</keyword>
<dbReference type="SUPFAM" id="SSF48403">
    <property type="entry name" value="Ankyrin repeat"/>
    <property type="match status" value="1"/>
</dbReference>
<evidence type="ECO:0000256" key="3">
    <source>
        <dbReference type="PROSITE-ProRule" id="PRU00023"/>
    </source>
</evidence>
<dbReference type="OrthoDB" id="928522at2"/>
<dbReference type="STRING" id="1675527.AIOL_003110"/>
<dbReference type="PATRIC" id="fig|1675527.3.peg.3253"/>
<dbReference type="PROSITE" id="PS50088">
    <property type="entry name" value="ANK_REPEAT"/>
    <property type="match status" value="2"/>
</dbReference>
<dbReference type="Gene3D" id="1.25.40.20">
    <property type="entry name" value="Ankyrin repeat-containing domain"/>
    <property type="match status" value="1"/>
</dbReference>
<comment type="caution">
    <text evidence="4">The sequence shown here is derived from an EMBL/GenBank/DDBJ whole genome shotgun (WGS) entry which is preliminary data.</text>
</comment>
<evidence type="ECO:0000313" key="4">
    <source>
        <dbReference type="EMBL" id="KMW58139.1"/>
    </source>
</evidence>
<evidence type="ECO:0000256" key="2">
    <source>
        <dbReference type="ARBA" id="ARBA00023043"/>
    </source>
</evidence>
<keyword evidence="5" id="KW-1185">Reference proteome</keyword>
<reference evidence="4 5" key="1">
    <citation type="submission" date="2015-06" db="EMBL/GenBank/DDBJ databases">
        <title>Draft genome sequence of an Alphaproteobacteria species associated to the Mediterranean sponge Oscarella lobularis.</title>
        <authorList>
            <person name="Jourda C."/>
            <person name="Santini S."/>
            <person name="Claverie J.-M."/>
        </authorList>
    </citation>
    <scope>NUCLEOTIDE SEQUENCE [LARGE SCALE GENOMIC DNA]</scope>
    <source>
        <strain evidence="4">IGS</strain>
    </source>
</reference>
<accession>A0A0J9E902</accession>
<dbReference type="EMBL" id="LFTY01000002">
    <property type="protein sequence ID" value="KMW58139.1"/>
    <property type="molecule type" value="Genomic_DNA"/>
</dbReference>
<protein>
    <submittedName>
        <fullName evidence="4">Uncharacterized protein</fullName>
    </submittedName>
</protein>
<dbReference type="InterPro" id="IPR051637">
    <property type="entry name" value="Ank_repeat_dom-contain_49"/>
</dbReference>
<proteinExistence type="predicted"/>
<sequence>MDAQEYLIRMAAAVMNGDNAEMRKLVDEAEEFIAALPESQAETATMLQTQLASLRGMIALNDAAPDGPDALQAELEAAMEAGDDAKVAEISARISAGADEMMAQFEAVYPPGPPLPPEVEDLFDALEQGDVALARAALQHTDVNGRFGEYEKTPLYHALSATDPREPEMVQMLLAAGADPRVGLSDNNTPLHAIADHMGPPEDVAQLSEVVRLLVAAGADIEARTDSYGWTPLQRAVMEGDAVELEALLRNGADPQALYAEHSMPAFSPGRTMLQIAGSSLDKVRLLLDYGADPQQRDAYGQSCADYLRGSIAEPPDRFAEILGGSDAEYKAGLSAALALVEAAPRKQ</sequence>
<dbReference type="SMART" id="SM00248">
    <property type="entry name" value="ANK"/>
    <property type="match status" value="4"/>
</dbReference>
<dbReference type="InterPro" id="IPR002110">
    <property type="entry name" value="Ankyrin_rpt"/>
</dbReference>
<dbReference type="Pfam" id="PF12796">
    <property type="entry name" value="Ank_2"/>
    <property type="match status" value="1"/>
</dbReference>
<evidence type="ECO:0000256" key="1">
    <source>
        <dbReference type="ARBA" id="ARBA00022737"/>
    </source>
</evidence>
<feature type="repeat" description="ANK" evidence="3">
    <location>
        <begin position="186"/>
        <end position="226"/>
    </location>
</feature>
<organism evidence="4 5">
    <name type="scientific">Candidatus Rhodobacter oscarellae</name>
    <dbReference type="NCBI Taxonomy" id="1675527"/>
    <lineage>
        <taxon>Bacteria</taxon>
        <taxon>Pseudomonadati</taxon>
        <taxon>Pseudomonadota</taxon>
        <taxon>Alphaproteobacteria</taxon>
        <taxon>Rhodobacterales</taxon>
        <taxon>Rhodobacter group</taxon>
        <taxon>Rhodobacter</taxon>
    </lineage>
</organism>
<name>A0A0J9E902_9RHOB</name>
<dbReference type="PANTHER" id="PTHR24180">
    <property type="entry name" value="CYCLIN-DEPENDENT KINASE INHIBITOR 2C-RELATED"/>
    <property type="match status" value="1"/>
</dbReference>
<dbReference type="PROSITE" id="PS50297">
    <property type="entry name" value="ANK_REP_REGION"/>
    <property type="match status" value="1"/>
</dbReference>
<dbReference type="InterPro" id="IPR036770">
    <property type="entry name" value="Ankyrin_rpt-contain_sf"/>
</dbReference>
<dbReference type="AlphaFoldDB" id="A0A0J9E902"/>
<evidence type="ECO:0000313" key="5">
    <source>
        <dbReference type="Proteomes" id="UP000037178"/>
    </source>
</evidence>
<feature type="repeat" description="ANK" evidence="3">
    <location>
        <begin position="228"/>
        <end position="260"/>
    </location>
</feature>